<sequence>MTKQLTAEQRDFRAAMSNLSAAVNVVTTNGPGGRAGITVSAVCSVTDSPPTILVCVNQSSYTHGIFRRNQRLCVNVLSSCDEELAGHFAGGTGVPMAERFEWAMWDHDTEDIPMLRTAAARVVGRIISAHTQGSHSIFMVSVDRVDVRENSDALVYFQRRFHSVGIDDRAHTEQESTGWTTRRPA</sequence>
<dbReference type="OrthoDB" id="6401628at2"/>
<comment type="similarity">
    <text evidence="1">Belongs to the non-flavoprotein flavin reductase family.</text>
</comment>
<dbReference type="SUPFAM" id="SSF50475">
    <property type="entry name" value="FMN-binding split barrel"/>
    <property type="match status" value="1"/>
</dbReference>
<dbReference type="PANTHER" id="PTHR30466">
    <property type="entry name" value="FLAVIN REDUCTASE"/>
    <property type="match status" value="1"/>
</dbReference>
<dbReference type="EMBL" id="MUMY01000020">
    <property type="protein sequence ID" value="ONM46767.1"/>
    <property type="molecule type" value="Genomic_DNA"/>
</dbReference>
<dbReference type="GO" id="GO:0006208">
    <property type="term" value="P:pyrimidine nucleobase catabolic process"/>
    <property type="evidence" value="ECO:0007669"/>
    <property type="project" value="TreeGrafter"/>
</dbReference>
<dbReference type="Pfam" id="PF01613">
    <property type="entry name" value="Flavin_Reduct"/>
    <property type="match status" value="1"/>
</dbReference>
<dbReference type="Proteomes" id="UP000188836">
    <property type="component" value="Unassembled WGS sequence"/>
</dbReference>
<dbReference type="InterPro" id="IPR002563">
    <property type="entry name" value="Flavin_Rdtase-like_dom"/>
</dbReference>
<accession>A0A1W0BAQ6</accession>
<evidence type="ECO:0000313" key="5">
    <source>
        <dbReference type="Proteomes" id="UP000188836"/>
    </source>
</evidence>
<comment type="caution">
    <text evidence="4">The sequence shown here is derived from an EMBL/GenBank/DDBJ whole genome shotgun (WGS) entry which is preliminary data.</text>
</comment>
<dbReference type="STRING" id="1538463.B0T36_05575"/>
<dbReference type="PANTHER" id="PTHR30466:SF1">
    <property type="entry name" value="FMN REDUCTASE (NADH) RUTF"/>
    <property type="match status" value="1"/>
</dbReference>
<keyword evidence="4" id="KW-0503">Monooxygenase</keyword>
<dbReference type="SMART" id="SM00903">
    <property type="entry name" value="Flavin_Reduct"/>
    <property type="match status" value="1"/>
</dbReference>
<gene>
    <name evidence="4" type="ORF">B0T46_21175</name>
</gene>
<feature type="domain" description="Flavin reductase like" evidence="3">
    <location>
        <begin position="16"/>
        <end position="163"/>
    </location>
</feature>
<organism evidence="4 5">
    <name type="scientific">Nocardia donostiensis</name>
    <dbReference type="NCBI Taxonomy" id="1538463"/>
    <lineage>
        <taxon>Bacteria</taxon>
        <taxon>Bacillati</taxon>
        <taxon>Actinomycetota</taxon>
        <taxon>Actinomycetes</taxon>
        <taxon>Mycobacteriales</taxon>
        <taxon>Nocardiaceae</taxon>
        <taxon>Nocardia</taxon>
    </lineage>
</organism>
<evidence type="ECO:0000256" key="2">
    <source>
        <dbReference type="ARBA" id="ARBA00023002"/>
    </source>
</evidence>
<evidence type="ECO:0000259" key="3">
    <source>
        <dbReference type="SMART" id="SM00903"/>
    </source>
</evidence>
<dbReference type="GO" id="GO:0010181">
    <property type="term" value="F:FMN binding"/>
    <property type="evidence" value="ECO:0007669"/>
    <property type="project" value="InterPro"/>
</dbReference>
<dbReference type="AlphaFoldDB" id="A0A1W0BAQ6"/>
<dbReference type="InterPro" id="IPR050268">
    <property type="entry name" value="NADH-dep_flavin_reductase"/>
</dbReference>
<name>A0A1W0BAQ6_9NOCA</name>
<dbReference type="Gene3D" id="2.30.110.10">
    <property type="entry name" value="Electron Transport, Fmn-binding Protein, Chain A"/>
    <property type="match status" value="1"/>
</dbReference>
<reference evidence="4 5" key="1">
    <citation type="journal article" date="2016" name="Antonie Van Leeuwenhoek">
        <title>Nocardia donostiensis sp. nov., isolated from human respiratory specimens.</title>
        <authorList>
            <person name="Ercibengoa M."/>
            <person name="Bell M."/>
            <person name="Marimon J.M."/>
            <person name="Humrighouse B."/>
            <person name="Klenk H.P."/>
            <person name="Potter G."/>
            <person name="Perez-Trallero E."/>
        </authorList>
    </citation>
    <scope>NUCLEOTIDE SEQUENCE [LARGE SCALE GENOMIC DNA]</scope>
    <source>
        <strain evidence="4 5">X1655</strain>
    </source>
</reference>
<keyword evidence="5" id="KW-1185">Reference proteome</keyword>
<dbReference type="GO" id="GO:0042602">
    <property type="term" value="F:riboflavin reductase (NADPH) activity"/>
    <property type="evidence" value="ECO:0007669"/>
    <property type="project" value="TreeGrafter"/>
</dbReference>
<evidence type="ECO:0000313" key="4">
    <source>
        <dbReference type="EMBL" id="ONM46767.1"/>
    </source>
</evidence>
<keyword evidence="2" id="KW-0560">Oxidoreductase</keyword>
<proteinExistence type="inferred from homology"/>
<evidence type="ECO:0000256" key="1">
    <source>
        <dbReference type="ARBA" id="ARBA00008898"/>
    </source>
</evidence>
<protein>
    <submittedName>
        <fullName evidence="4">4-hydroxyphenylacetate 3-monooxygenase reductase subunit</fullName>
    </submittedName>
</protein>
<dbReference type="GO" id="GO:0004497">
    <property type="term" value="F:monooxygenase activity"/>
    <property type="evidence" value="ECO:0007669"/>
    <property type="project" value="UniProtKB-KW"/>
</dbReference>
<dbReference type="RefSeq" id="WP_077120127.1">
    <property type="nucleotide sequence ID" value="NZ_LOKT01000003.1"/>
</dbReference>
<dbReference type="InterPro" id="IPR012349">
    <property type="entry name" value="Split_barrel_FMN-bd"/>
</dbReference>